<dbReference type="InterPro" id="IPR023393">
    <property type="entry name" value="START-like_dom_sf"/>
</dbReference>
<reference evidence="3 4" key="1">
    <citation type="submission" date="2023-06" db="EMBL/GenBank/DDBJ databases">
        <title>Novel species in genus Planococcus.</title>
        <authorList>
            <person name="Ning S."/>
        </authorList>
    </citation>
    <scope>NUCLEOTIDE SEQUENCE [LARGE SCALE GENOMIC DNA]</scope>
    <source>
        <strain evidence="3 4">N028</strain>
    </source>
</reference>
<evidence type="ECO:0000313" key="3">
    <source>
        <dbReference type="EMBL" id="MDN7242706.1"/>
    </source>
</evidence>
<dbReference type="EMBL" id="JAUJWV010000002">
    <property type="protein sequence ID" value="MDN7242706.1"/>
    <property type="molecule type" value="Genomic_DNA"/>
</dbReference>
<dbReference type="Pfam" id="PF08327">
    <property type="entry name" value="AHSA1"/>
    <property type="match status" value="1"/>
</dbReference>
<name>A0ABT8N495_9BACL</name>
<dbReference type="RefSeq" id="WP_301724264.1">
    <property type="nucleotide sequence ID" value="NZ_JAUJWV010000002.1"/>
</dbReference>
<evidence type="ECO:0000313" key="4">
    <source>
        <dbReference type="Proteomes" id="UP001172055"/>
    </source>
</evidence>
<gene>
    <name evidence="3" type="ORF">QWY14_12910</name>
</gene>
<evidence type="ECO:0000259" key="2">
    <source>
        <dbReference type="Pfam" id="PF08327"/>
    </source>
</evidence>
<keyword evidence="4" id="KW-1185">Reference proteome</keyword>
<evidence type="ECO:0000256" key="1">
    <source>
        <dbReference type="ARBA" id="ARBA00006817"/>
    </source>
</evidence>
<organism evidence="3 4">
    <name type="scientific">Planococcus shixiaomingii</name>
    <dbReference type="NCBI Taxonomy" id="3058393"/>
    <lineage>
        <taxon>Bacteria</taxon>
        <taxon>Bacillati</taxon>
        <taxon>Bacillota</taxon>
        <taxon>Bacilli</taxon>
        <taxon>Bacillales</taxon>
        <taxon>Caryophanaceae</taxon>
        <taxon>Planococcus</taxon>
    </lineage>
</organism>
<dbReference type="Gene3D" id="3.30.530.20">
    <property type="match status" value="1"/>
</dbReference>
<dbReference type="Proteomes" id="UP001172055">
    <property type="component" value="Unassembled WGS sequence"/>
</dbReference>
<sequence length="166" mass="19151">MSANNGSNSTSTKVEGLEMIMERFFTAPRDLVFKMYTEPDHVSRWWGPHGWTTTNYQMDVRPGGIWHYCMRSEDGTEAWGKSTYQEINEPEKLVFLDAFSDENGNEVEDMPVMKITVDFVEEGNGTRIISTTLFNSEEELKKVVDMGVEQGMSETFDRLETYLNEF</sequence>
<feature type="domain" description="Activator of Hsp90 ATPase homologue 1/2-like C-terminal" evidence="2">
    <location>
        <begin position="27"/>
        <end position="163"/>
    </location>
</feature>
<dbReference type="InterPro" id="IPR013538">
    <property type="entry name" value="ASHA1/2-like_C"/>
</dbReference>
<comment type="caution">
    <text evidence="3">The sequence shown here is derived from an EMBL/GenBank/DDBJ whole genome shotgun (WGS) entry which is preliminary data.</text>
</comment>
<dbReference type="SUPFAM" id="SSF55961">
    <property type="entry name" value="Bet v1-like"/>
    <property type="match status" value="1"/>
</dbReference>
<comment type="similarity">
    <text evidence="1">Belongs to the AHA1 family.</text>
</comment>
<accession>A0ABT8N495</accession>
<protein>
    <submittedName>
        <fullName evidence="3">SRPBCC domain-containing protein</fullName>
    </submittedName>
</protein>
<proteinExistence type="inferred from homology"/>